<name>A0A7I9VME9_9BACT</name>
<dbReference type="PROSITE" id="PS50112">
    <property type="entry name" value="PAS"/>
    <property type="match status" value="2"/>
</dbReference>
<evidence type="ECO:0000313" key="13">
    <source>
        <dbReference type="Proteomes" id="UP000503640"/>
    </source>
</evidence>
<dbReference type="EMBL" id="BJTG01000005">
    <property type="protein sequence ID" value="GEJ57571.1"/>
    <property type="molecule type" value="Genomic_DNA"/>
</dbReference>
<dbReference type="SMART" id="SM00388">
    <property type="entry name" value="HisKA"/>
    <property type="match status" value="1"/>
</dbReference>
<evidence type="ECO:0000256" key="3">
    <source>
        <dbReference type="ARBA" id="ARBA00022553"/>
    </source>
</evidence>
<feature type="domain" description="PAS" evidence="10">
    <location>
        <begin position="456"/>
        <end position="501"/>
    </location>
</feature>
<dbReference type="EC" id="2.7.13.3" evidence="2"/>
<dbReference type="InterPro" id="IPR000700">
    <property type="entry name" value="PAS-assoc_C"/>
</dbReference>
<dbReference type="SUPFAM" id="SSF55781">
    <property type="entry name" value="GAF domain-like"/>
    <property type="match status" value="1"/>
</dbReference>
<comment type="catalytic activity">
    <reaction evidence="1">
        <text>ATP + protein L-histidine = ADP + protein N-phospho-L-histidine.</text>
        <dbReference type="EC" id="2.7.13.3"/>
    </reaction>
</comment>
<evidence type="ECO:0000259" key="8">
    <source>
        <dbReference type="PROSITE" id="PS50109"/>
    </source>
</evidence>
<dbReference type="SUPFAM" id="SSF52172">
    <property type="entry name" value="CheY-like"/>
    <property type="match status" value="1"/>
</dbReference>
<dbReference type="InterPro" id="IPR036097">
    <property type="entry name" value="HisK_dim/P_sf"/>
</dbReference>
<dbReference type="Gene3D" id="1.10.287.130">
    <property type="match status" value="1"/>
</dbReference>
<sequence length="952" mass="101836">MGGTPTPETPGVAREELLSENPPVRLVEGDPGSEQSTRPEALERGALADPGQDAIVLLDPDGRVQASSGALALAFGHAPEALRGQHVLDLVHSADAALVAHALGGVAQGRSQVVELRVRAADGSFGWAEVTARPLPAAGSLERIALAVRAVPGRRSATAAPGASAGDGYMELDADALVAFVSRRYLELFGLDAAEIARVTAVPAREQRDAITTLISARVADRPSYLAGVSAHFQLSDEITFEDIALVDGRTVERYGAPHRDAAGRVVGRALFLRDVTARRHGEIELRERARQQATVAELAELALNAEALEPLLTLTTRLVAATLGCELVQLLEATPDGDRLLVRTSNVPHEPPPEGGVPSGGGSLSGFTFREQATVVVADLATEQRFQAPALRALGVVSSVAVLVRGRDGVFGVLQAHARRQRRFTADEVHFLETVASLLSAMLARHDAEELLVARERQLRAIVEHATDAITTFDDQGRLAEVNPAACRLFGRTRAELVGQVATPLFGERNAPQVAAIGARLQTEGRCAGELEVAPPGVSPRQVEYTAVARILPGLHLGLMRDVTERRALQARLALADRMASVGTLAAGVAHELNNPLSYVMANLAWVAEMVSGRPAAADGPARDDLAQAMADAQAGAQRMRDIIRDLRTFSRGDETRAGEVRLEPVLESCVHMAWNEIRHRARLIRDFRAAPSVHGNEARLAQVFLNLLVNAAQAIPEGAADHNEIRVTVRPLDDDRVAVEVQDTGAGIAPEHRPRIFDPFFTTKPPGVGTGLGLSICHNLVAAMGGTIEVESAPLAGALFRVVLRRWTGPAEALPLPLPEPAPQPARGRVLVVDDEPAVGAAVRRTLAAEHDVDVVTSAREALERLDAGTRYDVVVTDLLMPDLTGIDLWRELRVRAPALAERMIFVTGGAFTPASHDFVERHRESCLEKPFELEQLRSLVRARLAARAA</sequence>
<keyword evidence="3 6" id="KW-0597">Phosphoprotein</keyword>
<feature type="domain" description="PAS" evidence="10">
    <location>
        <begin position="53"/>
        <end position="110"/>
    </location>
</feature>
<dbReference type="CDD" id="cd00082">
    <property type="entry name" value="HisKA"/>
    <property type="match status" value="1"/>
</dbReference>
<dbReference type="InterPro" id="IPR004358">
    <property type="entry name" value="Sig_transdc_His_kin-like_C"/>
</dbReference>
<dbReference type="InterPro" id="IPR013656">
    <property type="entry name" value="PAS_4"/>
</dbReference>
<dbReference type="SMART" id="SM00387">
    <property type="entry name" value="HATPase_c"/>
    <property type="match status" value="1"/>
</dbReference>
<accession>A0A7I9VME9</accession>
<dbReference type="Pfam" id="PF00072">
    <property type="entry name" value="Response_reg"/>
    <property type="match status" value="1"/>
</dbReference>
<evidence type="ECO:0000256" key="1">
    <source>
        <dbReference type="ARBA" id="ARBA00000085"/>
    </source>
</evidence>
<evidence type="ECO:0000256" key="6">
    <source>
        <dbReference type="PROSITE-ProRule" id="PRU00169"/>
    </source>
</evidence>
<dbReference type="PROSITE" id="PS50113">
    <property type="entry name" value="PAC"/>
    <property type="match status" value="1"/>
</dbReference>
<evidence type="ECO:0000259" key="11">
    <source>
        <dbReference type="PROSITE" id="PS50113"/>
    </source>
</evidence>
<keyword evidence="5" id="KW-0418">Kinase</keyword>
<proteinExistence type="predicted"/>
<feature type="modified residue" description="4-aspartylphosphate" evidence="6">
    <location>
        <position position="880"/>
    </location>
</feature>
<dbReference type="InterPro" id="IPR003018">
    <property type="entry name" value="GAF"/>
</dbReference>
<dbReference type="SUPFAM" id="SSF47384">
    <property type="entry name" value="Homodimeric domain of signal transducing histidine kinase"/>
    <property type="match status" value="1"/>
</dbReference>
<dbReference type="GO" id="GO:0000155">
    <property type="term" value="F:phosphorelay sensor kinase activity"/>
    <property type="evidence" value="ECO:0007669"/>
    <property type="project" value="InterPro"/>
</dbReference>
<dbReference type="NCBIfam" id="TIGR00229">
    <property type="entry name" value="sensory_box"/>
    <property type="match status" value="2"/>
</dbReference>
<evidence type="ECO:0000256" key="4">
    <source>
        <dbReference type="ARBA" id="ARBA00022679"/>
    </source>
</evidence>
<feature type="domain" description="PAC" evidence="11">
    <location>
        <begin position="235"/>
        <end position="288"/>
    </location>
</feature>
<dbReference type="SUPFAM" id="SSF55874">
    <property type="entry name" value="ATPase domain of HSP90 chaperone/DNA topoisomerase II/histidine kinase"/>
    <property type="match status" value="1"/>
</dbReference>
<evidence type="ECO:0000256" key="5">
    <source>
        <dbReference type="ARBA" id="ARBA00022777"/>
    </source>
</evidence>
<evidence type="ECO:0000313" key="12">
    <source>
        <dbReference type="EMBL" id="GEJ57571.1"/>
    </source>
</evidence>
<dbReference type="InterPro" id="IPR003661">
    <property type="entry name" value="HisK_dim/P_dom"/>
</dbReference>
<reference evidence="13" key="1">
    <citation type="journal article" date="2020" name="Appl. Environ. Microbiol.">
        <title>Diazotrophic Anaeromyxobacter Isolates from Soils.</title>
        <authorList>
            <person name="Masuda Y."/>
            <person name="Yamanaka H."/>
            <person name="Xu Z.X."/>
            <person name="Shiratori Y."/>
            <person name="Aono T."/>
            <person name="Amachi S."/>
            <person name="Senoo K."/>
            <person name="Itoh H."/>
        </authorList>
    </citation>
    <scope>NUCLEOTIDE SEQUENCE [LARGE SCALE GENOMIC DNA]</scope>
    <source>
        <strain evidence="13">R267</strain>
    </source>
</reference>
<feature type="domain" description="Response regulatory" evidence="9">
    <location>
        <begin position="831"/>
        <end position="947"/>
    </location>
</feature>
<dbReference type="SUPFAM" id="SSF55785">
    <property type="entry name" value="PYP-like sensor domain (PAS domain)"/>
    <property type="match status" value="3"/>
</dbReference>
<dbReference type="InterPro" id="IPR029016">
    <property type="entry name" value="GAF-like_dom_sf"/>
</dbReference>
<dbReference type="InterPro" id="IPR011006">
    <property type="entry name" value="CheY-like_superfamily"/>
</dbReference>
<dbReference type="Gene3D" id="3.30.450.40">
    <property type="match status" value="1"/>
</dbReference>
<gene>
    <name evidence="12" type="ORF">AMYX_23120</name>
</gene>
<feature type="domain" description="Histidine kinase" evidence="8">
    <location>
        <begin position="589"/>
        <end position="810"/>
    </location>
</feature>
<dbReference type="SMART" id="SM00448">
    <property type="entry name" value="REC"/>
    <property type="match status" value="1"/>
</dbReference>
<dbReference type="Pfam" id="PF01590">
    <property type="entry name" value="GAF"/>
    <property type="match status" value="1"/>
</dbReference>
<dbReference type="PROSITE" id="PS50109">
    <property type="entry name" value="HIS_KIN"/>
    <property type="match status" value="1"/>
</dbReference>
<evidence type="ECO:0000256" key="2">
    <source>
        <dbReference type="ARBA" id="ARBA00012438"/>
    </source>
</evidence>
<dbReference type="Pfam" id="PF02518">
    <property type="entry name" value="HATPase_c"/>
    <property type="match status" value="1"/>
</dbReference>
<dbReference type="InterPro" id="IPR000014">
    <property type="entry name" value="PAS"/>
</dbReference>
<dbReference type="Gene3D" id="3.30.565.10">
    <property type="entry name" value="Histidine kinase-like ATPase, C-terminal domain"/>
    <property type="match status" value="1"/>
</dbReference>
<dbReference type="InterPro" id="IPR003594">
    <property type="entry name" value="HATPase_dom"/>
</dbReference>
<protein>
    <recommendedName>
        <fullName evidence="2">histidine kinase</fullName>
        <ecNumber evidence="2">2.7.13.3</ecNumber>
    </recommendedName>
</protein>
<comment type="caution">
    <text evidence="12">The sequence shown here is derived from an EMBL/GenBank/DDBJ whole genome shotgun (WGS) entry which is preliminary data.</text>
</comment>
<dbReference type="PANTHER" id="PTHR43065:SF50">
    <property type="entry name" value="HISTIDINE KINASE"/>
    <property type="match status" value="1"/>
</dbReference>
<dbReference type="Gene3D" id="3.40.50.2300">
    <property type="match status" value="1"/>
</dbReference>
<dbReference type="Pfam" id="PF00512">
    <property type="entry name" value="HisKA"/>
    <property type="match status" value="1"/>
</dbReference>
<dbReference type="InterPro" id="IPR036890">
    <property type="entry name" value="HATPase_C_sf"/>
</dbReference>
<dbReference type="SMART" id="SM00065">
    <property type="entry name" value="GAF"/>
    <property type="match status" value="1"/>
</dbReference>
<evidence type="ECO:0000256" key="7">
    <source>
        <dbReference type="SAM" id="MobiDB-lite"/>
    </source>
</evidence>
<feature type="region of interest" description="Disordered" evidence="7">
    <location>
        <begin position="1"/>
        <end position="46"/>
    </location>
</feature>
<dbReference type="PANTHER" id="PTHR43065">
    <property type="entry name" value="SENSOR HISTIDINE KINASE"/>
    <property type="match status" value="1"/>
</dbReference>
<dbReference type="AlphaFoldDB" id="A0A7I9VME9"/>
<keyword evidence="4" id="KW-0808">Transferase</keyword>
<dbReference type="CDD" id="cd00156">
    <property type="entry name" value="REC"/>
    <property type="match status" value="1"/>
</dbReference>
<dbReference type="InterPro" id="IPR005467">
    <property type="entry name" value="His_kinase_dom"/>
</dbReference>
<dbReference type="Gene3D" id="3.30.450.20">
    <property type="entry name" value="PAS domain"/>
    <property type="match status" value="3"/>
</dbReference>
<dbReference type="Pfam" id="PF08448">
    <property type="entry name" value="PAS_4"/>
    <property type="match status" value="2"/>
</dbReference>
<keyword evidence="13" id="KW-1185">Reference proteome</keyword>
<dbReference type="InterPro" id="IPR001789">
    <property type="entry name" value="Sig_transdc_resp-reg_receiver"/>
</dbReference>
<evidence type="ECO:0000259" key="9">
    <source>
        <dbReference type="PROSITE" id="PS50110"/>
    </source>
</evidence>
<dbReference type="PROSITE" id="PS50110">
    <property type="entry name" value="RESPONSE_REGULATORY"/>
    <property type="match status" value="1"/>
</dbReference>
<evidence type="ECO:0000259" key="10">
    <source>
        <dbReference type="PROSITE" id="PS50112"/>
    </source>
</evidence>
<dbReference type="Proteomes" id="UP000503640">
    <property type="component" value="Unassembled WGS sequence"/>
</dbReference>
<dbReference type="InterPro" id="IPR035965">
    <property type="entry name" value="PAS-like_dom_sf"/>
</dbReference>
<organism evidence="12 13">
    <name type="scientific">Anaeromyxobacter diazotrophicus</name>
    <dbReference type="NCBI Taxonomy" id="2590199"/>
    <lineage>
        <taxon>Bacteria</taxon>
        <taxon>Pseudomonadati</taxon>
        <taxon>Myxococcota</taxon>
        <taxon>Myxococcia</taxon>
        <taxon>Myxococcales</taxon>
        <taxon>Cystobacterineae</taxon>
        <taxon>Anaeromyxobacteraceae</taxon>
        <taxon>Anaeromyxobacter</taxon>
    </lineage>
</organism>
<dbReference type="CDD" id="cd00130">
    <property type="entry name" value="PAS"/>
    <property type="match status" value="2"/>
</dbReference>
<dbReference type="PRINTS" id="PR00344">
    <property type="entry name" value="BCTRLSENSOR"/>
</dbReference>
<dbReference type="SMART" id="SM00091">
    <property type="entry name" value="PAS"/>
    <property type="match status" value="3"/>
</dbReference>